<comment type="caution">
    <text evidence="1">The sequence shown here is derived from an EMBL/GenBank/DDBJ whole genome shotgun (WGS) entry which is preliminary data.</text>
</comment>
<name>A0ABV0A8L8_9FLAO</name>
<evidence type="ECO:0000313" key="1">
    <source>
        <dbReference type="EMBL" id="MEN3322901.1"/>
    </source>
</evidence>
<accession>A0ABV0A8L8</accession>
<sequence length="183" mass="21445">MKLLILLLLISFNIYITKSFGQNIPDNDSISKQESIKESVRFENQPLMIFDDKIIKSSKELNSIDPNTIQELTVYKTDLDEFISKYGEKAKNGIIFICSKHYVANRWFNELSVYSKKLKSLILKNNIEYTNFKIYLNDELLKLDFFDKLDDQLENQTIKKVNLKNFKKDSNSGIIIIKTKNKN</sequence>
<keyword evidence="2" id="KW-1185">Reference proteome</keyword>
<dbReference type="Proteomes" id="UP001416393">
    <property type="component" value="Unassembled WGS sequence"/>
</dbReference>
<evidence type="ECO:0000313" key="2">
    <source>
        <dbReference type="Proteomes" id="UP001416393"/>
    </source>
</evidence>
<dbReference type="RefSeq" id="WP_346240460.1">
    <property type="nucleotide sequence ID" value="NZ_JAZHYP010000002.1"/>
</dbReference>
<gene>
    <name evidence="1" type="ORF">VP395_04125</name>
</gene>
<protein>
    <submittedName>
        <fullName evidence="1">Uncharacterized protein</fullName>
    </submittedName>
</protein>
<organism evidence="1 2">
    <name type="scientific">Mariniflexile soesokkakense</name>
    <dbReference type="NCBI Taxonomy" id="1343160"/>
    <lineage>
        <taxon>Bacteria</taxon>
        <taxon>Pseudomonadati</taxon>
        <taxon>Bacteroidota</taxon>
        <taxon>Flavobacteriia</taxon>
        <taxon>Flavobacteriales</taxon>
        <taxon>Flavobacteriaceae</taxon>
        <taxon>Mariniflexile</taxon>
    </lineage>
</organism>
<dbReference type="EMBL" id="JAZHYP010000002">
    <property type="protein sequence ID" value="MEN3322901.1"/>
    <property type="molecule type" value="Genomic_DNA"/>
</dbReference>
<reference evidence="1 2" key="1">
    <citation type="submission" date="2024-01" db="EMBL/GenBank/DDBJ databases">
        <title>Mariniflexile litorale sp. nov., isolated from the shallow sediments of the Sea of Japan.</title>
        <authorList>
            <person name="Romanenko L."/>
            <person name="Bystritskaya E."/>
            <person name="Isaeva M."/>
        </authorList>
    </citation>
    <scope>NUCLEOTIDE SEQUENCE [LARGE SCALE GENOMIC DNA]</scope>
    <source>
        <strain evidence="1 2">KCTC 32427</strain>
    </source>
</reference>
<proteinExistence type="predicted"/>